<dbReference type="InterPro" id="IPR036291">
    <property type="entry name" value="NAD(P)-bd_dom_sf"/>
</dbReference>
<feature type="domain" description="NmrA-like" evidence="1">
    <location>
        <begin position="7"/>
        <end position="247"/>
    </location>
</feature>
<gene>
    <name evidence="2" type="ORF">GCM10022289_25390</name>
</gene>
<dbReference type="Pfam" id="PF05368">
    <property type="entry name" value="NmrA"/>
    <property type="match status" value="1"/>
</dbReference>
<dbReference type="PANTHER" id="PTHR43162">
    <property type="match status" value="1"/>
</dbReference>
<accession>A0ABP8BG88</accession>
<dbReference type="SUPFAM" id="SSF51735">
    <property type="entry name" value="NAD(P)-binding Rossmann-fold domains"/>
    <property type="match status" value="1"/>
</dbReference>
<dbReference type="Gene3D" id="3.40.50.720">
    <property type="entry name" value="NAD(P)-binding Rossmann-like Domain"/>
    <property type="match status" value="1"/>
</dbReference>
<sequence length="292" mass="32176">MTHLTQPTILVTGATGSVGSVLAEQLAFKNIPFRALVRSLDKASNLKQLKCAEIVTGDFNDKQSIVNALAGIEKVFLLSNSSETAESLQCNFVDAVMESNVKHIVKLSQFAADMNSPVRFLRYHAAVEQRIKDTGLQYTFLRPNLFMQGLLGFADPIKYQQQFFSTAGDAKISLVDTRDIAAVALQALVSRDNESKIYNITGPEDLSHNDIAEILSEILEKEIKYINVSDEELKAALLQAGFPSWQAAGLIEDYAHYARGEAAMVSHDVMEVTGKAPGTFTNFVKEYRSAFE</sequence>
<dbReference type="EMBL" id="BAABBY010000006">
    <property type="protein sequence ID" value="GAA4205626.1"/>
    <property type="molecule type" value="Genomic_DNA"/>
</dbReference>
<dbReference type="PANTHER" id="PTHR43162:SF1">
    <property type="entry name" value="PRESTALK A DIFFERENTIATION PROTEIN A"/>
    <property type="match status" value="1"/>
</dbReference>
<dbReference type="InterPro" id="IPR051604">
    <property type="entry name" value="Ergot_Alk_Oxidoreductase"/>
</dbReference>
<dbReference type="RefSeq" id="WP_344851833.1">
    <property type="nucleotide sequence ID" value="NZ_BAABBY010000006.1"/>
</dbReference>
<evidence type="ECO:0000313" key="2">
    <source>
        <dbReference type="EMBL" id="GAA4205626.1"/>
    </source>
</evidence>
<proteinExistence type="predicted"/>
<evidence type="ECO:0000313" key="3">
    <source>
        <dbReference type="Proteomes" id="UP001501772"/>
    </source>
</evidence>
<keyword evidence="3" id="KW-1185">Reference proteome</keyword>
<evidence type="ECO:0000259" key="1">
    <source>
        <dbReference type="Pfam" id="PF05368"/>
    </source>
</evidence>
<name>A0ABP8BG88_9SPHI</name>
<dbReference type="InterPro" id="IPR008030">
    <property type="entry name" value="NmrA-like"/>
</dbReference>
<reference evidence="3" key="1">
    <citation type="journal article" date="2019" name="Int. J. Syst. Evol. Microbiol.">
        <title>The Global Catalogue of Microorganisms (GCM) 10K type strain sequencing project: providing services to taxonomists for standard genome sequencing and annotation.</title>
        <authorList>
            <consortium name="The Broad Institute Genomics Platform"/>
            <consortium name="The Broad Institute Genome Sequencing Center for Infectious Disease"/>
            <person name="Wu L."/>
            <person name="Ma J."/>
        </authorList>
    </citation>
    <scope>NUCLEOTIDE SEQUENCE [LARGE SCALE GENOMIC DNA]</scope>
    <source>
        <strain evidence="3">JCM 17626</strain>
    </source>
</reference>
<dbReference type="Proteomes" id="UP001501772">
    <property type="component" value="Unassembled WGS sequence"/>
</dbReference>
<dbReference type="Gene3D" id="3.90.25.10">
    <property type="entry name" value="UDP-galactose 4-epimerase, domain 1"/>
    <property type="match status" value="1"/>
</dbReference>
<protein>
    <submittedName>
        <fullName evidence="2">SDR family oxidoreductase</fullName>
    </submittedName>
</protein>
<dbReference type="CDD" id="cd05269">
    <property type="entry name" value="TMR_SDR_a"/>
    <property type="match status" value="1"/>
</dbReference>
<comment type="caution">
    <text evidence="2">The sequence shown here is derived from an EMBL/GenBank/DDBJ whole genome shotgun (WGS) entry which is preliminary data.</text>
</comment>
<organism evidence="2 3">
    <name type="scientific">Pedobacter jeongneungensis</name>
    <dbReference type="NCBI Taxonomy" id="947309"/>
    <lineage>
        <taxon>Bacteria</taxon>
        <taxon>Pseudomonadati</taxon>
        <taxon>Bacteroidota</taxon>
        <taxon>Sphingobacteriia</taxon>
        <taxon>Sphingobacteriales</taxon>
        <taxon>Sphingobacteriaceae</taxon>
        <taxon>Pedobacter</taxon>
    </lineage>
</organism>